<proteinExistence type="inferred from homology"/>
<comment type="similarity">
    <text evidence="1">Belongs to the V-ATPase F subunit family.</text>
</comment>
<sequence length="105" mass="11570">MAKQYKIAVMGNRDAILPFKIIGFDTYPVNEGSEAKKLLNQLAKQNYGIIYLTENIAAEIPDVINFYDAQVTPAIILIPTHKGRLGIGAARIQENVKKAVGQDIL</sequence>
<dbReference type="SUPFAM" id="SSF159468">
    <property type="entry name" value="AtpF-like"/>
    <property type="match status" value="1"/>
</dbReference>
<evidence type="ECO:0000313" key="6">
    <source>
        <dbReference type="Proteomes" id="UP000440066"/>
    </source>
</evidence>
<accession>A0A844CJQ8</accession>
<evidence type="ECO:0000313" key="7">
    <source>
        <dbReference type="Proteomes" id="UP000469870"/>
    </source>
</evidence>
<name>A0A844CJQ8_9LACT</name>
<dbReference type="RefSeq" id="WP_153833036.1">
    <property type="nucleotide sequence ID" value="NZ_WJQR01000004.1"/>
</dbReference>
<organism evidence="5 6">
    <name type="scientific">Fundicoccus ignavus</name>
    <dbReference type="NCBI Taxonomy" id="2664442"/>
    <lineage>
        <taxon>Bacteria</taxon>
        <taxon>Bacillati</taxon>
        <taxon>Bacillota</taxon>
        <taxon>Bacilli</taxon>
        <taxon>Lactobacillales</taxon>
        <taxon>Aerococcaceae</taxon>
        <taxon>Fundicoccus</taxon>
    </lineage>
</organism>
<dbReference type="Gene3D" id="3.40.50.10580">
    <property type="entry name" value="ATPase, V1 complex, subunit F"/>
    <property type="match status" value="1"/>
</dbReference>
<evidence type="ECO:0000313" key="5">
    <source>
        <dbReference type="EMBL" id="MRJ47975.1"/>
    </source>
</evidence>
<dbReference type="AlphaFoldDB" id="A0A844CJQ8"/>
<reference evidence="4 7" key="2">
    <citation type="submission" date="2019-11" db="EMBL/GenBank/DDBJ databases">
        <title>Characterisation of Fundicoccus ignavus gen. nov. sp. nov., a novel genus of the family Aerococcaceae isolated from bulk tank milk.</title>
        <authorList>
            <person name="Siebert A."/>
            <person name="Huptas C."/>
            <person name="Wenning M."/>
            <person name="Scherer S."/>
            <person name="Doll E.V."/>
        </authorList>
    </citation>
    <scope>NUCLEOTIDE SEQUENCE [LARGE SCALE GENOMIC DNA]</scope>
    <source>
        <strain evidence="4 7">DSM 109653</strain>
    </source>
</reference>
<dbReference type="InterPro" id="IPR036906">
    <property type="entry name" value="ATPase_V1_fsu_sf"/>
</dbReference>
<keyword evidence="2" id="KW-0813">Transport</keyword>
<dbReference type="Proteomes" id="UP000440066">
    <property type="component" value="Unassembled WGS sequence"/>
</dbReference>
<comment type="caution">
    <text evidence="5">The sequence shown here is derived from an EMBL/GenBank/DDBJ whole genome shotgun (WGS) entry which is preliminary data.</text>
</comment>
<dbReference type="Pfam" id="PF01990">
    <property type="entry name" value="ATP-synt_F"/>
    <property type="match status" value="1"/>
</dbReference>
<dbReference type="Proteomes" id="UP000469870">
    <property type="component" value="Unassembled WGS sequence"/>
</dbReference>
<evidence type="ECO:0000256" key="3">
    <source>
        <dbReference type="ARBA" id="ARBA00023065"/>
    </source>
</evidence>
<dbReference type="EMBL" id="WJQR01000004">
    <property type="protein sequence ID" value="MRI81377.1"/>
    <property type="molecule type" value="Genomic_DNA"/>
</dbReference>
<reference evidence="5 6" key="1">
    <citation type="submission" date="2019-11" db="EMBL/GenBank/DDBJ databases">
        <title>Characterisation of Fundicoccus ignavus gen. nov. sp. nov., a novel genus of the family Aerococcaceae from bulk tank milk.</title>
        <authorList>
            <person name="Siebert A."/>
            <person name="Huptas C."/>
            <person name="Wenning M."/>
            <person name="Scherer S."/>
            <person name="Doll E.V."/>
        </authorList>
    </citation>
    <scope>NUCLEOTIDE SEQUENCE [LARGE SCALE GENOMIC DNA]</scope>
    <source>
        <strain evidence="5 6">DSM 109652</strain>
    </source>
</reference>
<protein>
    <submittedName>
        <fullName evidence="5">V-type ATP synthase subunit F</fullName>
    </submittedName>
</protein>
<evidence type="ECO:0000256" key="1">
    <source>
        <dbReference type="ARBA" id="ARBA00010148"/>
    </source>
</evidence>
<keyword evidence="3" id="KW-0406">Ion transport</keyword>
<dbReference type="EMBL" id="WJQT01000017">
    <property type="protein sequence ID" value="MRJ47975.1"/>
    <property type="molecule type" value="Genomic_DNA"/>
</dbReference>
<dbReference type="GO" id="GO:0046961">
    <property type="term" value="F:proton-transporting ATPase activity, rotational mechanism"/>
    <property type="evidence" value="ECO:0007669"/>
    <property type="project" value="InterPro"/>
</dbReference>
<dbReference type="NCBIfam" id="NF002384">
    <property type="entry name" value="PRK01395.1"/>
    <property type="match status" value="1"/>
</dbReference>
<dbReference type="InterPro" id="IPR008218">
    <property type="entry name" value="ATPase_V1-cplx_f_g_su"/>
</dbReference>
<evidence type="ECO:0000313" key="4">
    <source>
        <dbReference type="EMBL" id="MRI81377.1"/>
    </source>
</evidence>
<gene>
    <name evidence="5" type="ORF">GF867_10405</name>
    <name evidence="4" type="ORF">GIY11_05030</name>
</gene>
<evidence type="ECO:0000256" key="2">
    <source>
        <dbReference type="ARBA" id="ARBA00022448"/>
    </source>
</evidence>